<dbReference type="AlphaFoldDB" id="A0A836CET8"/>
<evidence type="ECO:0000313" key="1">
    <source>
        <dbReference type="EMBL" id="KAG5183009.1"/>
    </source>
</evidence>
<keyword evidence="2" id="KW-1185">Reference proteome</keyword>
<sequence>MGAFGDGVAATGVVNVDRDAAAFTAFLRLCTHRGLPDGPMSEDLKEEARFWCASPEAPLAPMLTCCDRDKLRGDVDVFVDFLAHSVLFDTAACAVTAVLPCTRYVHDDRWIEQVDAYKYVVAHPELLRESVFRRWGLEVQWQLIGRVEVELIDYGTFEVAATGEYLLVAKSWEYGTPKQGAFGATGATSFISTCFLAVDQLRDGEIVHGDLRIKLQVARSFHYGVGMRTVVNAEIADCTSLVGVALIFCDLRKEELAEWKVRMQALVPDGDEAAVVAHTGTLYGTCETEDTDLIGIAAYSTALPRLTMGGSSAEISHVEACRITLKR</sequence>
<proteinExistence type="predicted"/>
<dbReference type="EMBL" id="JAFCMP010000223">
    <property type="protein sequence ID" value="KAG5183009.1"/>
    <property type="molecule type" value="Genomic_DNA"/>
</dbReference>
<gene>
    <name evidence="1" type="ORF">JKP88DRAFT_272969</name>
</gene>
<protein>
    <submittedName>
        <fullName evidence="1">Uncharacterized protein</fullName>
    </submittedName>
</protein>
<reference evidence="1" key="1">
    <citation type="submission" date="2021-02" db="EMBL/GenBank/DDBJ databases">
        <title>First Annotated Genome of the Yellow-green Alga Tribonema minus.</title>
        <authorList>
            <person name="Mahan K.M."/>
        </authorList>
    </citation>
    <scope>NUCLEOTIDE SEQUENCE</scope>
    <source>
        <strain evidence="1">UTEX B ZZ1240</strain>
    </source>
</reference>
<evidence type="ECO:0000313" key="2">
    <source>
        <dbReference type="Proteomes" id="UP000664859"/>
    </source>
</evidence>
<name>A0A836CET8_9STRA</name>
<comment type="caution">
    <text evidence="1">The sequence shown here is derived from an EMBL/GenBank/DDBJ whole genome shotgun (WGS) entry which is preliminary data.</text>
</comment>
<organism evidence="1 2">
    <name type="scientific">Tribonema minus</name>
    <dbReference type="NCBI Taxonomy" id="303371"/>
    <lineage>
        <taxon>Eukaryota</taxon>
        <taxon>Sar</taxon>
        <taxon>Stramenopiles</taxon>
        <taxon>Ochrophyta</taxon>
        <taxon>PX clade</taxon>
        <taxon>Xanthophyceae</taxon>
        <taxon>Tribonematales</taxon>
        <taxon>Tribonemataceae</taxon>
        <taxon>Tribonema</taxon>
    </lineage>
</organism>
<dbReference type="Proteomes" id="UP000664859">
    <property type="component" value="Unassembled WGS sequence"/>
</dbReference>
<accession>A0A836CET8</accession>